<keyword evidence="1" id="KW-0802">TPR repeat</keyword>
<dbReference type="InterPro" id="IPR011990">
    <property type="entry name" value="TPR-like_helical_dom_sf"/>
</dbReference>
<dbReference type="AlphaFoldDB" id="A0A6M2BL40"/>
<organism evidence="3 4">
    <name type="scientific">Solimonas terrae</name>
    <dbReference type="NCBI Taxonomy" id="1396819"/>
    <lineage>
        <taxon>Bacteria</taxon>
        <taxon>Pseudomonadati</taxon>
        <taxon>Pseudomonadota</taxon>
        <taxon>Gammaproteobacteria</taxon>
        <taxon>Nevskiales</taxon>
        <taxon>Nevskiaceae</taxon>
        <taxon>Solimonas</taxon>
    </lineage>
</organism>
<dbReference type="RefSeq" id="WP_166250827.1">
    <property type="nucleotide sequence ID" value="NZ_JAAMOW010000001.1"/>
</dbReference>
<comment type="caution">
    <text evidence="3">The sequence shown here is derived from an EMBL/GenBank/DDBJ whole genome shotgun (WGS) entry which is preliminary data.</text>
</comment>
<accession>A0A6M2BL40</accession>
<keyword evidence="4" id="KW-1185">Reference proteome</keyword>
<sequence length="950" mass="103489">MNRRFAVALLLALSMALPLAHADDVPTVGSVTRNNGMQKNGYLIVKTPDILRVEISPPVTPDLQRAIRHYDQVIALDAADPQIRAEAMRRAAYLRIKLADRDADAGGPDTAALREAVAIYQRLLREQADDPANDLAVYQLARAQQLLGDNDAAIASLRELGQRYPDSTLVGDARFRAAELLYARSRYAEAEPLYEAVLAQGKDGPYFAPAQYKLGWTLYLQAQYADAAKVFIAILDADLPPGATADDPQLALTSVNRRSAEFAGDALRVTGLSFAELGGGPAMNRYFEAQGEPRFSTLLYRALGEALLEQRRYTDSAQVYESFIDRHPQDPHDPDFQQAAIAALDAGGFDEPAMAATRRYVQRYSPGTPYWGSVAPPATVVAHLRDHLDLLGRVEQSRAQQAAVGDPARTAGFLAAADWYRQRLALDPADAPSPVTAMHYADALYDGGRTADAAEAYLHVAYDRPSPQAAEAAYAAVQAYQRLAQEVAAPARPAALQQSVAASQRLAAQFPHHAQRTAVQTRAAGDLYELHQDAQAMALAQDALDHDNDITPGQRLELLTVVADAHYAQEDYAGAETAYVALLRQSPEPAARTQASEHLAVSIYRQGEKARDAGDLRGAAQTFQRVGALVPDATIRSKADYDATAALMALKDWPAAERALEDFRSRHPADALAGDVDKKLAYAYEQDGKPGNAADVYARIARRDDQSPDIRRDAAWQAAQLYDRAQLAAAAVRAYEFCLDDAVTQPLDRGMQARRRLADLTRDTLHDSAASRHWLEAIVAADAQAGSARSALSQQMAAQASLEIGQQDAEAARLLALSAPVAHSLPKRKQAVESALDSLMRAAQSNDAEITTAATYEIGSVYQDFGRALLDSERPGKLQGDALEQYQILLEEQADPFEEKAIAAYAVNLARVHQGIWNDWTRRSANSLTELAPARYGKNEIHDDHYESLQ</sequence>
<name>A0A6M2BL40_9GAMM</name>
<dbReference type="Gene3D" id="1.25.40.10">
    <property type="entry name" value="Tetratricopeptide repeat domain"/>
    <property type="match status" value="4"/>
</dbReference>
<feature type="signal peptide" evidence="2">
    <location>
        <begin position="1"/>
        <end position="22"/>
    </location>
</feature>
<proteinExistence type="predicted"/>
<reference evidence="3 4" key="1">
    <citation type="journal article" date="2014" name="Int. J. Syst. Evol. Microbiol.">
        <title>Solimonas terrae sp. nov., isolated from soil.</title>
        <authorList>
            <person name="Kim S.J."/>
            <person name="Moon J.Y."/>
            <person name="Weon H.Y."/>
            <person name="Ahn J.H."/>
            <person name="Chen W.M."/>
            <person name="Kwon S.W."/>
        </authorList>
    </citation>
    <scope>NUCLEOTIDE SEQUENCE [LARGE SCALE GENOMIC DNA]</scope>
    <source>
        <strain evidence="3 4">KIS83-12</strain>
    </source>
</reference>
<feature type="chain" id="PRO_5026711433" evidence="2">
    <location>
        <begin position="23"/>
        <end position="950"/>
    </location>
</feature>
<feature type="repeat" description="TPR" evidence="1">
    <location>
        <begin position="297"/>
        <end position="330"/>
    </location>
</feature>
<evidence type="ECO:0000313" key="4">
    <source>
        <dbReference type="Proteomes" id="UP000472676"/>
    </source>
</evidence>
<dbReference type="PROSITE" id="PS50005">
    <property type="entry name" value="TPR"/>
    <property type="match status" value="1"/>
</dbReference>
<dbReference type="SUPFAM" id="SSF48452">
    <property type="entry name" value="TPR-like"/>
    <property type="match status" value="2"/>
</dbReference>
<dbReference type="SMART" id="SM00028">
    <property type="entry name" value="TPR"/>
    <property type="match status" value="6"/>
</dbReference>
<gene>
    <name evidence="3" type="ORF">G7Y85_01420</name>
</gene>
<dbReference type="Pfam" id="PF13174">
    <property type="entry name" value="TPR_6"/>
    <property type="match status" value="2"/>
</dbReference>
<evidence type="ECO:0000256" key="1">
    <source>
        <dbReference type="PROSITE-ProRule" id="PRU00339"/>
    </source>
</evidence>
<dbReference type="InterPro" id="IPR019734">
    <property type="entry name" value="TPR_rpt"/>
</dbReference>
<protein>
    <submittedName>
        <fullName evidence="3">Tetratricopeptide repeat protein</fullName>
    </submittedName>
</protein>
<dbReference type="Proteomes" id="UP000472676">
    <property type="component" value="Unassembled WGS sequence"/>
</dbReference>
<evidence type="ECO:0000313" key="3">
    <source>
        <dbReference type="EMBL" id="NGY03416.1"/>
    </source>
</evidence>
<keyword evidence="2" id="KW-0732">Signal</keyword>
<evidence type="ECO:0000256" key="2">
    <source>
        <dbReference type="SAM" id="SignalP"/>
    </source>
</evidence>
<dbReference type="EMBL" id="JAAMOW010000001">
    <property type="protein sequence ID" value="NGY03416.1"/>
    <property type="molecule type" value="Genomic_DNA"/>
</dbReference>